<comment type="caution">
    <text evidence="11">The sequence shown here is derived from an EMBL/GenBank/DDBJ whole genome shotgun (WGS) entry which is preliminary data.</text>
</comment>
<dbReference type="RefSeq" id="WP_119743971.1">
    <property type="nucleotide sequence ID" value="NZ_QVRA01000002.1"/>
</dbReference>
<dbReference type="GO" id="GO:0043138">
    <property type="term" value="F:3'-5' DNA helicase activity"/>
    <property type="evidence" value="ECO:0007669"/>
    <property type="project" value="UniProtKB-EC"/>
</dbReference>
<dbReference type="SUPFAM" id="SSF143011">
    <property type="entry name" value="RelE-like"/>
    <property type="match status" value="1"/>
</dbReference>
<keyword evidence="5" id="KW-0413">Isomerase</keyword>
<keyword evidence="4 9" id="KW-0067">ATP-binding</keyword>
<dbReference type="GO" id="GO:0003677">
    <property type="term" value="F:DNA binding"/>
    <property type="evidence" value="ECO:0007669"/>
    <property type="project" value="InterPro"/>
</dbReference>
<reference evidence="11 12" key="1">
    <citation type="submission" date="2018-08" db="EMBL/GenBank/DDBJ databases">
        <title>Sphingobium sp. EO9.</title>
        <authorList>
            <person name="Park Y."/>
            <person name="Kim K.H."/>
            <person name="Jeon C.O."/>
        </authorList>
    </citation>
    <scope>NUCLEOTIDE SEQUENCE [LARGE SCALE GENOMIC DNA]</scope>
    <source>
        <strain evidence="11 12">EO9</strain>
    </source>
</reference>
<sequence length="696" mass="76847">MKFHLADTFTAALARLPAQESKAAKATVVDLQIDPAGKGLSFHRIERSKDANFWSVRVTRDLRLIVHKTDDSLLIAYVDHHDKAYAWAERRRIEAHPRTGAIQIVEVHERIEEIGPLFASSVPEPFIEAPAVEAPAIFAALSDDDLLNIGTPEDWLADIRSWTEDRFFQMSDRVPAEVAEALLDYAATGRLPTPAPISVEPFAHPDTLRRVQTVESEDALRLALDYPWDKWSVFLHPSQRAVVERDYSGPARVTGTAGTGKTIVALHRAARAVRSDPNARVLLTTFSRPLANALQPKLAMLLSGDRAALDRVTVASFDDTASELFQLSTGRRASIATDDAQQALIEAQMKAADFTGLPLRFVASEWRHVVDGWGITSLADYADVPRIGRRNRLGTRQRETLWPIFEAVRAALSARGMVTIPQMFAAVEREYRSKVEKPFTHIIVDEAQDLGVAQLRMLAALASGPNALFFAGDLGQRIFQQPFSWKALGVDVRGRSAMLRINYRTSRQIREAADHLLPPTVRDADGLEDDRRSAQSVFEGPSPVVALCSDQDAETEAVAAFLRAASEDGIAASEMGLFVRSGDLLSRARAAVTAAGLEARQLTERAEDFGDCVSIGTMHLAKGLEFKAVAVMACDDEALPLQSRVDDATDEDELREVFETERHLFYVACTRARDRLHISGTKPVSEFLGDIRVSRE</sequence>
<dbReference type="PROSITE" id="PS51198">
    <property type="entry name" value="UVRD_HELICASE_ATP_BIND"/>
    <property type="match status" value="1"/>
</dbReference>
<keyword evidence="12" id="KW-1185">Reference proteome</keyword>
<dbReference type="OrthoDB" id="7211215at2"/>
<dbReference type="AlphaFoldDB" id="A0A418YXE5"/>
<evidence type="ECO:0000256" key="7">
    <source>
        <dbReference type="ARBA" id="ARBA00034808"/>
    </source>
</evidence>
<feature type="binding site" evidence="9">
    <location>
        <begin position="255"/>
        <end position="262"/>
    </location>
    <ligand>
        <name>ATP</name>
        <dbReference type="ChEBI" id="CHEBI:30616"/>
    </ligand>
</feature>
<dbReference type="SUPFAM" id="SSF52540">
    <property type="entry name" value="P-loop containing nucleoside triphosphate hydrolases"/>
    <property type="match status" value="1"/>
</dbReference>
<dbReference type="GO" id="GO:0000725">
    <property type="term" value="P:recombinational repair"/>
    <property type="evidence" value="ECO:0007669"/>
    <property type="project" value="TreeGrafter"/>
</dbReference>
<comment type="catalytic activity">
    <reaction evidence="6">
        <text>Couples ATP hydrolysis with the unwinding of duplex DNA by translocating in the 3'-5' direction.</text>
        <dbReference type="EC" id="5.6.2.4"/>
    </reaction>
</comment>
<dbReference type="PANTHER" id="PTHR11070">
    <property type="entry name" value="UVRD / RECB / PCRA DNA HELICASE FAMILY MEMBER"/>
    <property type="match status" value="1"/>
</dbReference>
<dbReference type="GO" id="GO:0005524">
    <property type="term" value="F:ATP binding"/>
    <property type="evidence" value="ECO:0007669"/>
    <property type="project" value="UniProtKB-UniRule"/>
</dbReference>
<protein>
    <recommendedName>
        <fullName evidence="7">DNA 3'-5' helicase</fullName>
        <ecNumber evidence="7">5.6.2.4</ecNumber>
    </recommendedName>
</protein>
<evidence type="ECO:0000313" key="11">
    <source>
        <dbReference type="EMBL" id="RJG57262.1"/>
    </source>
</evidence>
<keyword evidence="3 9" id="KW-0347">Helicase</keyword>
<dbReference type="Pfam" id="PF00580">
    <property type="entry name" value="UvrD-helicase"/>
    <property type="match status" value="1"/>
</dbReference>
<dbReference type="InterPro" id="IPR014016">
    <property type="entry name" value="UvrD-like_ATP-bd"/>
</dbReference>
<evidence type="ECO:0000256" key="6">
    <source>
        <dbReference type="ARBA" id="ARBA00034617"/>
    </source>
</evidence>
<dbReference type="InterPro" id="IPR014017">
    <property type="entry name" value="DNA_helicase_UvrD-like_C"/>
</dbReference>
<dbReference type="InterPro" id="IPR000212">
    <property type="entry name" value="DNA_helicase_UvrD/REP"/>
</dbReference>
<evidence type="ECO:0000256" key="3">
    <source>
        <dbReference type="ARBA" id="ARBA00022806"/>
    </source>
</evidence>
<evidence type="ECO:0000256" key="9">
    <source>
        <dbReference type="PROSITE-ProRule" id="PRU00560"/>
    </source>
</evidence>
<evidence type="ECO:0000259" key="10">
    <source>
        <dbReference type="PROSITE" id="PS51198"/>
    </source>
</evidence>
<keyword evidence="1 9" id="KW-0547">Nucleotide-binding</keyword>
<evidence type="ECO:0000256" key="5">
    <source>
        <dbReference type="ARBA" id="ARBA00023235"/>
    </source>
</evidence>
<feature type="domain" description="UvrD-like helicase ATP-binding" evidence="10">
    <location>
        <begin position="234"/>
        <end position="534"/>
    </location>
</feature>
<dbReference type="PANTHER" id="PTHR11070:SF45">
    <property type="entry name" value="DNA 3'-5' HELICASE"/>
    <property type="match status" value="1"/>
</dbReference>
<dbReference type="InterPro" id="IPR027417">
    <property type="entry name" value="P-loop_NTPase"/>
</dbReference>
<accession>A0A418YXE5</accession>
<comment type="catalytic activity">
    <reaction evidence="8">
        <text>ATP + H2O = ADP + phosphate + H(+)</text>
        <dbReference type="Rhea" id="RHEA:13065"/>
        <dbReference type="ChEBI" id="CHEBI:15377"/>
        <dbReference type="ChEBI" id="CHEBI:15378"/>
        <dbReference type="ChEBI" id="CHEBI:30616"/>
        <dbReference type="ChEBI" id="CHEBI:43474"/>
        <dbReference type="ChEBI" id="CHEBI:456216"/>
        <dbReference type="EC" id="5.6.2.4"/>
    </reaction>
</comment>
<name>A0A418YXE5_9SPHN</name>
<evidence type="ECO:0000256" key="1">
    <source>
        <dbReference type="ARBA" id="ARBA00022741"/>
    </source>
</evidence>
<dbReference type="GO" id="GO:0016887">
    <property type="term" value="F:ATP hydrolysis activity"/>
    <property type="evidence" value="ECO:0007669"/>
    <property type="project" value="RHEA"/>
</dbReference>
<dbReference type="Proteomes" id="UP000283469">
    <property type="component" value="Unassembled WGS sequence"/>
</dbReference>
<organism evidence="11 12">
    <name type="scientific">Sphingobium terrigena</name>
    <dbReference type="NCBI Taxonomy" id="2304063"/>
    <lineage>
        <taxon>Bacteria</taxon>
        <taxon>Pseudomonadati</taxon>
        <taxon>Pseudomonadota</taxon>
        <taxon>Alphaproteobacteria</taxon>
        <taxon>Sphingomonadales</taxon>
        <taxon>Sphingomonadaceae</taxon>
        <taxon>Sphingobium</taxon>
    </lineage>
</organism>
<evidence type="ECO:0000256" key="4">
    <source>
        <dbReference type="ARBA" id="ARBA00022840"/>
    </source>
</evidence>
<evidence type="ECO:0000256" key="8">
    <source>
        <dbReference type="ARBA" id="ARBA00048988"/>
    </source>
</evidence>
<dbReference type="GO" id="GO:0005829">
    <property type="term" value="C:cytosol"/>
    <property type="evidence" value="ECO:0007669"/>
    <property type="project" value="TreeGrafter"/>
</dbReference>
<gene>
    <name evidence="11" type="ORF">D0Z70_03390</name>
</gene>
<proteinExistence type="predicted"/>
<dbReference type="EC" id="5.6.2.4" evidence="7"/>
<dbReference type="Gene3D" id="3.40.50.300">
    <property type="entry name" value="P-loop containing nucleotide triphosphate hydrolases"/>
    <property type="match status" value="2"/>
</dbReference>
<dbReference type="Pfam" id="PF13361">
    <property type="entry name" value="UvrD_C"/>
    <property type="match status" value="1"/>
</dbReference>
<keyword evidence="2 9" id="KW-0378">Hydrolase</keyword>
<dbReference type="EMBL" id="QVRA01000002">
    <property type="protein sequence ID" value="RJG57262.1"/>
    <property type="molecule type" value="Genomic_DNA"/>
</dbReference>
<evidence type="ECO:0000256" key="2">
    <source>
        <dbReference type="ARBA" id="ARBA00022801"/>
    </source>
</evidence>
<evidence type="ECO:0000313" key="12">
    <source>
        <dbReference type="Proteomes" id="UP000283469"/>
    </source>
</evidence>
<dbReference type="InterPro" id="IPR035093">
    <property type="entry name" value="RelE/ParE_toxin_dom_sf"/>
</dbReference>